<dbReference type="Gene3D" id="1.10.3210.10">
    <property type="entry name" value="Hypothetical protein af1432"/>
    <property type="match status" value="1"/>
</dbReference>
<dbReference type="SUPFAM" id="SSF109604">
    <property type="entry name" value="HD-domain/PDEase-like"/>
    <property type="match status" value="1"/>
</dbReference>
<comment type="similarity">
    <text evidence="2">Belongs to the dGTPase family. Type 2 subfamily.</text>
</comment>
<dbReference type="InterPro" id="IPR026875">
    <property type="entry name" value="PHydrolase_assoc_dom"/>
</dbReference>
<dbReference type="NCBIfam" id="NF002327">
    <property type="entry name" value="PRK01286.1-2"/>
    <property type="match status" value="1"/>
</dbReference>
<protein>
    <recommendedName>
        <fullName evidence="2">Deoxyguanosinetriphosphate triphosphohydrolase-like protein</fullName>
    </recommendedName>
</protein>
<reference evidence="4 5" key="1">
    <citation type="submission" date="2023-07" db="EMBL/GenBank/DDBJ databases">
        <title>Genomic Encyclopedia of Type Strains, Phase IV (KMG-IV): sequencing the most valuable type-strain genomes for metagenomic binning, comparative biology and taxonomic classification.</title>
        <authorList>
            <person name="Goeker M."/>
        </authorList>
    </citation>
    <scope>NUCLEOTIDE SEQUENCE [LARGE SCALE GENOMIC DNA]</scope>
    <source>
        <strain evidence="4 5">DSM 22616</strain>
    </source>
</reference>
<accession>A0ABU0AU41</accession>
<dbReference type="EMBL" id="JAUSTN010000004">
    <property type="protein sequence ID" value="MDQ0274783.1"/>
    <property type="molecule type" value="Genomic_DNA"/>
</dbReference>
<proteinExistence type="inferred from homology"/>
<evidence type="ECO:0000313" key="5">
    <source>
        <dbReference type="Proteomes" id="UP001236559"/>
    </source>
</evidence>
<evidence type="ECO:0000256" key="1">
    <source>
        <dbReference type="ARBA" id="ARBA00022801"/>
    </source>
</evidence>
<dbReference type="PANTHER" id="PTHR35795">
    <property type="entry name" value="SLR1885 PROTEIN"/>
    <property type="match status" value="1"/>
</dbReference>
<name>A0ABU0AU41_9FIRM</name>
<feature type="domain" description="HD" evidence="3">
    <location>
        <begin position="74"/>
        <end position="187"/>
    </location>
</feature>
<dbReference type="InterPro" id="IPR023023">
    <property type="entry name" value="dNTPase_2"/>
</dbReference>
<dbReference type="HAMAP" id="MF_01212">
    <property type="entry name" value="dGTPase_type2"/>
    <property type="match status" value="1"/>
</dbReference>
<dbReference type="Pfam" id="PF13286">
    <property type="entry name" value="HD_assoc"/>
    <property type="match status" value="1"/>
</dbReference>
<evidence type="ECO:0000313" key="4">
    <source>
        <dbReference type="EMBL" id="MDQ0274783.1"/>
    </source>
</evidence>
<dbReference type="PROSITE" id="PS51831">
    <property type="entry name" value="HD"/>
    <property type="match status" value="1"/>
</dbReference>
<dbReference type="PANTHER" id="PTHR35795:SF1">
    <property type="entry name" value="BIS(5'-NUCLEOSYL)-TETRAPHOSPHATASE, SYMMETRICAL"/>
    <property type="match status" value="1"/>
</dbReference>
<dbReference type="RefSeq" id="WP_023054764.1">
    <property type="nucleotide sequence ID" value="NZ_JAUSTN010000004.1"/>
</dbReference>
<dbReference type="Proteomes" id="UP001236559">
    <property type="component" value="Unassembled WGS sequence"/>
</dbReference>
<organism evidence="4 5">
    <name type="scientific">Peptoniphilus koenoeneniae</name>
    <dbReference type="NCBI Taxonomy" id="507751"/>
    <lineage>
        <taxon>Bacteria</taxon>
        <taxon>Bacillati</taxon>
        <taxon>Bacillota</taxon>
        <taxon>Tissierellia</taxon>
        <taxon>Tissierellales</taxon>
        <taxon>Peptoniphilaceae</taxon>
        <taxon>Peptoniphilus</taxon>
    </lineage>
</organism>
<dbReference type="CDD" id="cd00077">
    <property type="entry name" value="HDc"/>
    <property type="match status" value="1"/>
</dbReference>
<evidence type="ECO:0000256" key="2">
    <source>
        <dbReference type="HAMAP-Rule" id="MF_01212"/>
    </source>
</evidence>
<dbReference type="InterPro" id="IPR003607">
    <property type="entry name" value="HD/PDEase_dom"/>
</dbReference>
<evidence type="ECO:0000259" key="3">
    <source>
        <dbReference type="PROSITE" id="PS51831"/>
    </source>
</evidence>
<gene>
    <name evidence="4" type="ORF">J2S72_000804</name>
</gene>
<dbReference type="SMART" id="SM00471">
    <property type="entry name" value="HDc"/>
    <property type="match status" value="1"/>
</dbReference>
<dbReference type="InterPro" id="IPR006674">
    <property type="entry name" value="HD_domain"/>
</dbReference>
<dbReference type="InterPro" id="IPR006261">
    <property type="entry name" value="dGTPase"/>
</dbReference>
<keyword evidence="1 2" id="KW-0378">Hydrolase</keyword>
<sequence>MNLREKREELEHLILKPYASFADRTKRKKEEEKDLIRTEYQRDRDRIIHSKSFRRLKHKTQVFISPGKDHFRTRLTHTLEVAQIGRTIARALELNEDLVEATALGHDLGHTPFGHSGEAVLNKLHPNGFRHNEQSLRVVELLENKIDRVGLNLTEEVKDGILNHSGSNLASSLEGQIIKYADRIAYINHDIDDAIRAGILSNEDLPKELIEILGDTHSKRINSMITAIIRKSYGKALIEMDRDYYEATMKLRQFMFNRVYLDKIVKAEDEKVNRLLENLYRFYKKDLNRIPKEHLKIYENIDHTDDDIVTDYIAGMTDTYAINVFAEIYIPKGWDNRELNNK</sequence>
<dbReference type="NCBIfam" id="TIGR01353">
    <property type="entry name" value="dGTP_triPase"/>
    <property type="match status" value="1"/>
</dbReference>
<dbReference type="Pfam" id="PF01966">
    <property type="entry name" value="HD"/>
    <property type="match status" value="1"/>
</dbReference>
<comment type="caution">
    <text evidence="4">The sequence shown here is derived from an EMBL/GenBank/DDBJ whole genome shotgun (WGS) entry which is preliminary data.</text>
</comment>
<dbReference type="GO" id="GO:0008832">
    <property type="term" value="F:dGTPase activity"/>
    <property type="evidence" value="ECO:0007669"/>
    <property type="project" value="UniProtKB-EC"/>
</dbReference>
<dbReference type="InterPro" id="IPR051094">
    <property type="entry name" value="Diverse_Catalytic_Enzymes"/>
</dbReference>
<keyword evidence="5" id="KW-1185">Reference proteome</keyword>